<dbReference type="InterPro" id="IPR011251">
    <property type="entry name" value="Luciferase-like_dom"/>
</dbReference>
<protein>
    <recommendedName>
        <fullName evidence="5">Luciferase-like domain-containing protein</fullName>
    </recommendedName>
</protein>
<keyword evidence="2" id="KW-0288">FMN</keyword>
<dbReference type="InterPro" id="IPR051260">
    <property type="entry name" value="Diverse_substr_monoxygenases"/>
</dbReference>
<dbReference type="RefSeq" id="WP_345375727.1">
    <property type="nucleotide sequence ID" value="NZ_BAABLM010000003.1"/>
</dbReference>
<reference evidence="7" key="1">
    <citation type="journal article" date="2019" name="Int. J. Syst. Evol. Microbiol.">
        <title>The Global Catalogue of Microorganisms (GCM) 10K type strain sequencing project: providing services to taxonomists for standard genome sequencing and annotation.</title>
        <authorList>
            <consortium name="The Broad Institute Genomics Platform"/>
            <consortium name="The Broad Institute Genome Sequencing Center for Infectious Disease"/>
            <person name="Wu L."/>
            <person name="Ma J."/>
        </authorList>
    </citation>
    <scope>NUCLEOTIDE SEQUENCE [LARGE SCALE GENOMIC DNA]</scope>
    <source>
        <strain evidence="7">JCM 18956</strain>
    </source>
</reference>
<dbReference type="EMBL" id="BAABLM010000003">
    <property type="protein sequence ID" value="GAA4675619.1"/>
    <property type="molecule type" value="Genomic_DNA"/>
</dbReference>
<evidence type="ECO:0000256" key="3">
    <source>
        <dbReference type="ARBA" id="ARBA00023002"/>
    </source>
</evidence>
<dbReference type="Proteomes" id="UP001501295">
    <property type="component" value="Unassembled WGS sequence"/>
</dbReference>
<evidence type="ECO:0000256" key="4">
    <source>
        <dbReference type="ARBA" id="ARBA00023033"/>
    </source>
</evidence>
<dbReference type="PANTHER" id="PTHR30011:SF16">
    <property type="entry name" value="C2H2 FINGER DOMAIN TRANSCRIPTION FACTOR (EUROFUNG)-RELATED"/>
    <property type="match status" value="1"/>
</dbReference>
<dbReference type="Pfam" id="PF00296">
    <property type="entry name" value="Bac_luciferase"/>
    <property type="match status" value="1"/>
</dbReference>
<dbReference type="Gene3D" id="3.20.20.30">
    <property type="entry name" value="Luciferase-like domain"/>
    <property type="match status" value="1"/>
</dbReference>
<sequence>MIITTRLEAGSYPDLDEWAAAVAQLDAAPIDALVVTSTSTGARPARFEPTTLAAYLGQRVSSLGIVAEDTALLGQPFHVARRLATLDHLTGGRAGWLLGTTSTAAEKDGYEFKSPSAEVDRVRATEFTEIVLELWDSWESGAERPDKRAGDFHDDARVHAIDYRSTAYLVRGPLDVPRTPQGRPVLFADLAASADGADAADLEYAALFADVVVVRAGTPDAAVSAIGALRASTVRRGREGEVRMLVAVSDLERPGCVTISAETAEAVSAARSLVEESGADGIEVVADGSPEGLDWLAEGLAPALGEARASTTLMARLGLDDVARFGRRAA</sequence>
<dbReference type="PANTHER" id="PTHR30011">
    <property type="entry name" value="ALKANESULFONATE MONOOXYGENASE-RELATED"/>
    <property type="match status" value="1"/>
</dbReference>
<evidence type="ECO:0000313" key="6">
    <source>
        <dbReference type="EMBL" id="GAA4675619.1"/>
    </source>
</evidence>
<keyword evidence="7" id="KW-1185">Reference proteome</keyword>
<keyword evidence="1" id="KW-0285">Flavoprotein</keyword>
<feature type="domain" description="Luciferase-like" evidence="5">
    <location>
        <begin position="10"/>
        <end position="248"/>
    </location>
</feature>
<evidence type="ECO:0000256" key="2">
    <source>
        <dbReference type="ARBA" id="ARBA00022643"/>
    </source>
</evidence>
<keyword evidence="4" id="KW-0503">Monooxygenase</keyword>
<gene>
    <name evidence="6" type="ORF">GCM10025780_20220</name>
</gene>
<evidence type="ECO:0000259" key="5">
    <source>
        <dbReference type="Pfam" id="PF00296"/>
    </source>
</evidence>
<name>A0ABP8VYB0_9MICO</name>
<comment type="caution">
    <text evidence="6">The sequence shown here is derived from an EMBL/GenBank/DDBJ whole genome shotgun (WGS) entry which is preliminary data.</text>
</comment>
<organism evidence="6 7">
    <name type="scientific">Frondihabitans cladoniiphilus</name>
    <dbReference type="NCBI Taxonomy" id="715785"/>
    <lineage>
        <taxon>Bacteria</taxon>
        <taxon>Bacillati</taxon>
        <taxon>Actinomycetota</taxon>
        <taxon>Actinomycetes</taxon>
        <taxon>Micrococcales</taxon>
        <taxon>Microbacteriaceae</taxon>
        <taxon>Frondihabitans</taxon>
    </lineage>
</organism>
<keyword evidence="3" id="KW-0560">Oxidoreductase</keyword>
<evidence type="ECO:0000256" key="1">
    <source>
        <dbReference type="ARBA" id="ARBA00022630"/>
    </source>
</evidence>
<dbReference type="SUPFAM" id="SSF51679">
    <property type="entry name" value="Bacterial luciferase-like"/>
    <property type="match status" value="1"/>
</dbReference>
<dbReference type="InterPro" id="IPR036661">
    <property type="entry name" value="Luciferase-like_sf"/>
</dbReference>
<accession>A0ABP8VYB0</accession>
<proteinExistence type="predicted"/>
<evidence type="ECO:0000313" key="7">
    <source>
        <dbReference type="Proteomes" id="UP001501295"/>
    </source>
</evidence>